<dbReference type="EMBL" id="CAAHFG010000004">
    <property type="protein sequence ID" value="VGO17542.1"/>
    <property type="molecule type" value="Genomic_DNA"/>
</dbReference>
<name>A0A6C2UBJ5_PONDE</name>
<reference evidence="2 3" key="1">
    <citation type="submission" date="2019-04" db="EMBL/GenBank/DDBJ databases">
        <authorList>
            <person name="Van Vliet M D."/>
        </authorList>
    </citation>
    <scope>NUCLEOTIDE SEQUENCE [LARGE SCALE GENOMIC DNA]</scope>
    <source>
        <strain evidence="2 3">F1</strain>
    </source>
</reference>
<evidence type="ECO:0000256" key="1">
    <source>
        <dbReference type="SAM" id="Phobius"/>
    </source>
</evidence>
<organism evidence="2 3">
    <name type="scientific">Pontiella desulfatans</name>
    <dbReference type="NCBI Taxonomy" id="2750659"/>
    <lineage>
        <taxon>Bacteria</taxon>
        <taxon>Pseudomonadati</taxon>
        <taxon>Kiritimatiellota</taxon>
        <taxon>Kiritimatiellia</taxon>
        <taxon>Kiritimatiellales</taxon>
        <taxon>Pontiellaceae</taxon>
        <taxon>Pontiella</taxon>
    </lineage>
</organism>
<dbReference type="AlphaFoldDB" id="A0A6C2UBJ5"/>
<keyword evidence="1" id="KW-0812">Transmembrane</keyword>
<evidence type="ECO:0000313" key="2">
    <source>
        <dbReference type="EMBL" id="VGO17542.1"/>
    </source>
</evidence>
<keyword evidence="1" id="KW-1133">Transmembrane helix</keyword>
<dbReference type="RefSeq" id="WP_136083005.1">
    <property type="nucleotide sequence ID" value="NZ_CAAHFG010000004.1"/>
</dbReference>
<protein>
    <submittedName>
        <fullName evidence="2">Uncharacterized protein</fullName>
    </submittedName>
</protein>
<feature type="transmembrane region" description="Helical" evidence="1">
    <location>
        <begin position="15"/>
        <end position="34"/>
    </location>
</feature>
<proteinExistence type="predicted"/>
<dbReference type="Proteomes" id="UP000366872">
    <property type="component" value="Unassembled WGS sequence"/>
</dbReference>
<keyword evidence="1" id="KW-0472">Membrane</keyword>
<accession>A0A6C2UBJ5</accession>
<sequence length="185" mass="20461">MDIGKFKSSRGRLTLWVMIPPLLIVGVGLSTYALRLQSEWQLNRTQGLCEVLPKLMETQRQTLRVLEDFHSSKTKPISSEDELISFVQDAARKAEFTIDSLKVERRASAQNGNMPVLLASVNGNGAIDAIQRFLADVSVSQHLLSERSLQIAKQANGLDDQICKANITFELVLFKGFRSGAGGNE</sequence>
<evidence type="ECO:0000313" key="3">
    <source>
        <dbReference type="Proteomes" id="UP000366872"/>
    </source>
</evidence>
<gene>
    <name evidence="2" type="ORF">PDESU_06139</name>
</gene>
<keyword evidence="3" id="KW-1185">Reference proteome</keyword>